<dbReference type="RefSeq" id="WP_136432942.1">
    <property type="nucleotide sequence ID" value="NZ_CAJTBT010000004.1"/>
</dbReference>
<dbReference type="EMBL" id="SSTJ01000002">
    <property type="protein sequence ID" value="THG38248.1"/>
    <property type="molecule type" value="Genomic_DNA"/>
</dbReference>
<evidence type="ECO:0000313" key="1">
    <source>
        <dbReference type="EMBL" id="THG38248.1"/>
    </source>
</evidence>
<protein>
    <submittedName>
        <fullName evidence="1">Nucleotidyl transferase AbiEii/AbiGii toxin family protein</fullName>
    </submittedName>
</protein>
<dbReference type="Gene3D" id="3.10.450.620">
    <property type="entry name" value="JHP933, nucleotidyltransferase-like core domain"/>
    <property type="match status" value="1"/>
</dbReference>
<dbReference type="AlphaFoldDB" id="A0A4S4G5W0"/>
<keyword evidence="1" id="KW-0808">Transferase</keyword>
<name>A0A4S4G5W0_9ACTN</name>
<evidence type="ECO:0000313" key="2">
    <source>
        <dbReference type="Proteomes" id="UP000308978"/>
    </source>
</evidence>
<dbReference type="Pfam" id="PF08843">
    <property type="entry name" value="AbiEii"/>
    <property type="match status" value="1"/>
</dbReference>
<gene>
    <name evidence="1" type="ORF">E5986_02140</name>
</gene>
<accession>A0A4S4G5W0</accession>
<reference evidence="1 2" key="1">
    <citation type="submission" date="2019-04" db="EMBL/GenBank/DDBJ databases">
        <title>Microbes associate with the intestines of laboratory mice.</title>
        <authorList>
            <person name="Navarre W."/>
            <person name="Wong E."/>
            <person name="Huang K.C."/>
            <person name="Tropini C."/>
            <person name="Ng K."/>
            <person name="Yu B."/>
        </authorList>
    </citation>
    <scope>NUCLEOTIDE SEQUENCE [LARGE SCALE GENOMIC DNA]</scope>
    <source>
        <strain evidence="1 2">NM80_B27</strain>
    </source>
</reference>
<dbReference type="InterPro" id="IPR014942">
    <property type="entry name" value="AbiEii"/>
</dbReference>
<sequence length="288" mass="32632">MRSVLQQMLATYDPVSLNDRKNAAKEVIQEIVLCGLSRAGFFDKAAFYGGTALRIFYGLDRFSEDLDFSLMEPDASFDLSRYFDAVQREARSFGLEVDIQMKQKSRPSDIHSAFLKANTREHLLSFYPNEGSLAGVPADEKLKIKFEVDVNPPAGASFQREYRLLPAPYEVNLYDAPSLFAGKIHAVLCRGWKDRVKGRDLYDYLFYLARDIPVNLGHLNARLAQTGFRDGCPIEGAGGLRRALSERFDAIDFADARRDVEPFLNDRSSLALWSREFFCRVTEGLEVI</sequence>
<organism evidence="1 2">
    <name type="scientific">Adlercreutzia caecimuris</name>
    <dbReference type="NCBI Taxonomy" id="671266"/>
    <lineage>
        <taxon>Bacteria</taxon>
        <taxon>Bacillati</taxon>
        <taxon>Actinomycetota</taxon>
        <taxon>Coriobacteriia</taxon>
        <taxon>Eggerthellales</taxon>
        <taxon>Eggerthellaceae</taxon>
        <taxon>Adlercreutzia</taxon>
    </lineage>
</organism>
<comment type="caution">
    <text evidence="1">The sequence shown here is derived from an EMBL/GenBank/DDBJ whole genome shotgun (WGS) entry which is preliminary data.</text>
</comment>
<dbReference type="GO" id="GO:0016740">
    <property type="term" value="F:transferase activity"/>
    <property type="evidence" value="ECO:0007669"/>
    <property type="project" value="UniProtKB-KW"/>
</dbReference>
<proteinExistence type="predicted"/>
<dbReference type="Proteomes" id="UP000308978">
    <property type="component" value="Unassembled WGS sequence"/>
</dbReference>